<evidence type="ECO:0000313" key="1">
    <source>
        <dbReference type="EMBL" id="ACN25179.1"/>
    </source>
</evidence>
<name>C0HDS6_MAIZE</name>
<proteinExistence type="evidence at transcript level"/>
<dbReference type="EMBL" id="BT060482">
    <property type="protein sequence ID" value="ACN25179.1"/>
    <property type="molecule type" value="mRNA"/>
</dbReference>
<reference evidence="1" key="1">
    <citation type="journal article" date="2009" name="PLoS Genet.">
        <title>Sequencing, mapping, and analysis of 27,455 maize full-length cDNAs.</title>
        <authorList>
            <person name="Soderlund C."/>
            <person name="Descour A."/>
            <person name="Kudrna D."/>
            <person name="Bomhoff M."/>
            <person name="Boyd L."/>
            <person name="Currie J."/>
            <person name="Angelova A."/>
            <person name="Collura K."/>
            <person name="Wissotski M."/>
            <person name="Ashley E."/>
            <person name="Morrow D."/>
            <person name="Fernandes J."/>
            <person name="Walbot V."/>
            <person name="Yu Y."/>
        </authorList>
    </citation>
    <scope>NUCLEOTIDE SEQUENCE</scope>
    <source>
        <strain evidence="1">B73</strain>
    </source>
</reference>
<dbReference type="AlphaFoldDB" id="C0HDS6"/>
<reference evidence="1" key="2">
    <citation type="submission" date="2012-06" db="EMBL/GenBank/DDBJ databases">
        <authorList>
            <person name="Yu Y."/>
            <person name="Currie J."/>
            <person name="Lomeli R."/>
            <person name="Angelova A."/>
            <person name="Collura K."/>
            <person name="Wissotski M."/>
            <person name="Campos D."/>
            <person name="Kudrna D."/>
            <person name="Golser W."/>
            <person name="Ashely E."/>
            <person name="Descour A."/>
            <person name="Fernandes J."/>
            <person name="Soderlund C."/>
            <person name="Walbot V."/>
        </authorList>
    </citation>
    <scope>NUCLEOTIDE SEQUENCE</scope>
    <source>
        <strain evidence="1">B73</strain>
    </source>
</reference>
<accession>C0HDS6</accession>
<protein>
    <submittedName>
        <fullName evidence="1">Uncharacterized protein</fullName>
    </submittedName>
</protein>
<organism evidence="1">
    <name type="scientific">Zea mays</name>
    <name type="common">Maize</name>
    <dbReference type="NCBI Taxonomy" id="4577"/>
    <lineage>
        <taxon>Eukaryota</taxon>
        <taxon>Viridiplantae</taxon>
        <taxon>Streptophyta</taxon>
        <taxon>Embryophyta</taxon>
        <taxon>Tracheophyta</taxon>
        <taxon>Spermatophyta</taxon>
        <taxon>Magnoliopsida</taxon>
        <taxon>Liliopsida</taxon>
        <taxon>Poales</taxon>
        <taxon>Poaceae</taxon>
        <taxon>PACMAD clade</taxon>
        <taxon>Panicoideae</taxon>
        <taxon>Andropogonodae</taxon>
        <taxon>Andropogoneae</taxon>
        <taxon>Tripsacinae</taxon>
        <taxon>Zea</taxon>
    </lineage>
</organism>
<sequence length="96" mass="10710">MKLYSAPLAILGSGHLAPSGTRMHLKPWFLYRRSAATLFTSQCSAIDRHPQLLARASASWTNIFAIPFRRSSFRTATFAIYAIPVLLCFRGPLLGR</sequence>